<proteinExistence type="predicted"/>
<protein>
    <submittedName>
        <fullName evidence="2">Uncharacterized protein</fullName>
    </submittedName>
</protein>
<sequence length="104" mass="11730">MAEGTPVTYEDLTEELKKKYDEVKATADLIGSFTNPTWHQVERVLTRRRARWSGPVRPVEERTGPGHHSGKDGDEGSRSRSKDTEKPFHVIGSVTMASAHQREK</sequence>
<keyword evidence="3" id="KW-1185">Reference proteome</keyword>
<accession>A0AAD8RHY5</accession>
<feature type="region of interest" description="Disordered" evidence="1">
    <location>
        <begin position="48"/>
        <end position="104"/>
    </location>
</feature>
<feature type="compositionally biased region" description="Basic and acidic residues" evidence="1">
    <location>
        <begin position="58"/>
        <end position="88"/>
    </location>
</feature>
<evidence type="ECO:0000313" key="2">
    <source>
        <dbReference type="EMBL" id="KAK1621061.1"/>
    </source>
</evidence>
<dbReference type="AlphaFoldDB" id="A0AAD8RHY5"/>
<gene>
    <name evidence="2" type="ORF">QYE76_026578</name>
</gene>
<dbReference type="Proteomes" id="UP001231189">
    <property type="component" value="Unassembled WGS sequence"/>
</dbReference>
<comment type="caution">
    <text evidence="2">The sequence shown here is derived from an EMBL/GenBank/DDBJ whole genome shotgun (WGS) entry which is preliminary data.</text>
</comment>
<evidence type="ECO:0000256" key="1">
    <source>
        <dbReference type="SAM" id="MobiDB-lite"/>
    </source>
</evidence>
<reference evidence="2" key="1">
    <citation type="submission" date="2023-07" db="EMBL/GenBank/DDBJ databases">
        <title>A chromosome-level genome assembly of Lolium multiflorum.</title>
        <authorList>
            <person name="Chen Y."/>
            <person name="Copetti D."/>
            <person name="Kolliker R."/>
            <person name="Studer B."/>
        </authorList>
    </citation>
    <scope>NUCLEOTIDE SEQUENCE</scope>
    <source>
        <strain evidence="2">02402/16</strain>
        <tissue evidence="2">Leaf</tissue>
    </source>
</reference>
<name>A0AAD8RHY5_LOLMU</name>
<organism evidence="2 3">
    <name type="scientific">Lolium multiflorum</name>
    <name type="common">Italian ryegrass</name>
    <name type="synonym">Lolium perenne subsp. multiflorum</name>
    <dbReference type="NCBI Taxonomy" id="4521"/>
    <lineage>
        <taxon>Eukaryota</taxon>
        <taxon>Viridiplantae</taxon>
        <taxon>Streptophyta</taxon>
        <taxon>Embryophyta</taxon>
        <taxon>Tracheophyta</taxon>
        <taxon>Spermatophyta</taxon>
        <taxon>Magnoliopsida</taxon>
        <taxon>Liliopsida</taxon>
        <taxon>Poales</taxon>
        <taxon>Poaceae</taxon>
        <taxon>BOP clade</taxon>
        <taxon>Pooideae</taxon>
        <taxon>Poodae</taxon>
        <taxon>Poeae</taxon>
        <taxon>Poeae Chloroplast Group 2 (Poeae type)</taxon>
        <taxon>Loliodinae</taxon>
        <taxon>Loliinae</taxon>
        <taxon>Lolium</taxon>
    </lineage>
</organism>
<dbReference type="EMBL" id="JAUUTY010000006">
    <property type="protein sequence ID" value="KAK1621061.1"/>
    <property type="molecule type" value="Genomic_DNA"/>
</dbReference>
<evidence type="ECO:0000313" key="3">
    <source>
        <dbReference type="Proteomes" id="UP001231189"/>
    </source>
</evidence>